<feature type="domain" description="Epoxide hydrolase N-terminal" evidence="5">
    <location>
        <begin position="49"/>
        <end position="154"/>
    </location>
</feature>
<keyword evidence="3 6" id="KW-0378">Hydrolase</keyword>
<reference evidence="6 7" key="1">
    <citation type="submission" date="2019-12" db="EMBL/GenBank/DDBJ databases">
        <title>Streptomyces sp. strain T44 isolated from rhizosphere soil of Broussonetia papyrifera.</title>
        <authorList>
            <person name="Mo P."/>
        </authorList>
    </citation>
    <scope>NUCLEOTIDE SEQUENCE [LARGE SCALE GENOMIC DNA]</scope>
    <source>
        <strain evidence="6 7">T44</strain>
    </source>
</reference>
<dbReference type="AlphaFoldDB" id="A0A6I6N2M2"/>
<dbReference type="InterPro" id="IPR029058">
    <property type="entry name" value="AB_hydrolase_fold"/>
</dbReference>
<dbReference type="Proteomes" id="UP000436138">
    <property type="component" value="Chromosome"/>
</dbReference>
<dbReference type="Gene3D" id="3.40.50.1820">
    <property type="entry name" value="alpha/beta hydrolase"/>
    <property type="match status" value="1"/>
</dbReference>
<evidence type="ECO:0000259" key="5">
    <source>
        <dbReference type="Pfam" id="PF06441"/>
    </source>
</evidence>
<dbReference type="EMBL" id="CP047020">
    <property type="protein sequence ID" value="QHA02466.1"/>
    <property type="molecule type" value="Genomic_DNA"/>
</dbReference>
<organism evidence="6 7">
    <name type="scientific">Streptomyces broussonetiae</name>
    <dbReference type="NCBI Taxonomy" id="2686304"/>
    <lineage>
        <taxon>Bacteria</taxon>
        <taxon>Bacillati</taxon>
        <taxon>Actinomycetota</taxon>
        <taxon>Actinomycetes</taxon>
        <taxon>Kitasatosporales</taxon>
        <taxon>Streptomycetaceae</taxon>
        <taxon>Streptomyces</taxon>
    </lineage>
</organism>
<dbReference type="GO" id="GO:0004301">
    <property type="term" value="F:epoxide hydrolase activity"/>
    <property type="evidence" value="ECO:0007669"/>
    <property type="project" value="TreeGrafter"/>
</dbReference>
<dbReference type="PIRSF" id="PIRSF001112">
    <property type="entry name" value="Epoxide_hydrolase"/>
    <property type="match status" value="1"/>
</dbReference>
<evidence type="ECO:0000256" key="3">
    <source>
        <dbReference type="ARBA" id="ARBA00022801"/>
    </source>
</evidence>
<gene>
    <name evidence="6" type="ORF">GQF42_03420</name>
</gene>
<accession>A0A6I6N2M2</accession>
<keyword evidence="7" id="KW-1185">Reference proteome</keyword>
<dbReference type="KEGG" id="sbro:GQF42_03420"/>
<dbReference type="SUPFAM" id="SSF53474">
    <property type="entry name" value="alpha/beta-Hydrolases"/>
    <property type="match status" value="1"/>
</dbReference>
<dbReference type="InterPro" id="IPR000639">
    <property type="entry name" value="Epox_hydrolase-like"/>
</dbReference>
<keyword evidence="2" id="KW-0058">Aromatic hydrocarbons catabolism</keyword>
<protein>
    <submittedName>
        <fullName evidence="6">Alpha/beta fold hydrolase</fullName>
    </submittedName>
</protein>
<dbReference type="InterPro" id="IPR010497">
    <property type="entry name" value="Epoxide_hydro_N"/>
</dbReference>
<evidence type="ECO:0000256" key="4">
    <source>
        <dbReference type="PIRSR" id="PIRSR001112-1"/>
    </source>
</evidence>
<dbReference type="Pfam" id="PF06441">
    <property type="entry name" value="EHN"/>
    <property type="match status" value="1"/>
</dbReference>
<dbReference type="PROSITE" id="PS51318">
    <property type="entry name" value="TAT"/>
    <property type="match status" value="1"/>
</dbReference>
<feature type="active site" description="Nucleophile" evidence="4">
    <location>
        <position position="223"/>
    </location>
</feature>
<dbReference type="InterPro" id="IPR019546">
    <property type="entry name" value="TAT_signal_bac_arc"/>
</dbReference>
<evidence type="ECO:0000256" key="2">
    <source>
        <dbReference type="ARBA" id="ARBA00022797"/>
    </source>
</evidence>
<dbReference type="PANTHER" id="PTHR21661">
    <property type="entry name" value="EPOXIDE HYDROLASE 1-RELATED"/>
    <property type="match status" value="1"/>
</dbReference>
<dbReference type="PRINTS" id="PR00412">
    <property type="entry name" value="EPOXHYDRLASE"/>
</dbReference>
<feature type="active site" description="Proton donor" evidence="4">
    <location>
        <position position="359"/>
    </location>
</feature>
<evidence type="ECO:0000313" key="6">
    <source>
        <dbReference type="EMBL" id="QHA02466.1"/>
    </source>
</evidence>
<dbReference type="GO" id="GO:0097176">
    <property type="term" value="P:epoxide metabolic process"/>
    <property type="evidence" value="ECO:0007669"/>
    <property type="project" value="TreeGrafter"/>
</dbReference>
<evidence type="ECO:0000313" key="7">
    <source>
        <dbReference type="Proteomes" id="UP000436138"/>
    </source>
</evidence>
<dbReference type="InterPro" id="IPR016292">
    <property type="entry name" value="Epoxide_hydrolase"/>
</dbReference>
<evidence type="ECO:0000256" key="1">
    <source>
        <dbReference type="ARBA" id="ARBA00010088"/>
    </source>
</evidence>
<feature type="active site" description="Proton acceptor" evidence="4">
    <location>
        <position position="411"/>
    </location>
</feature>
<sequence length="441" mass="49053">MPDFSRMCSRRKFIYTSATAGTMAATGAFGLQALDYPGKPESASGRQSIRPFRVGIPERDLADLRRRIMATRWPDRETVNDQSQGVQLATMKELARYWGTVYNWRNIEEKLNSLPQYMTEIDGLGIHFIHVRSRHADALPMILTHGWPGSILEFLKVIGPLSNPTAHGGRAEDAFHLVIPSMPGYGFSERPTSTGWNPDRIARAWAVLMARLGYKRYVSQGGDWGAVISDKMAIQQPAGLLGIHVNFPATVPPDIARKLACGDPVPAGLSPDEKAAYNQLATFYKTGSGYSAMMVTRPQTEGYGLTDSPVGLAAWMYDKFAAWTYSGGHPERVLTKDEMLDDITLYWVTNTATSSSRLYWENNANNFNAVSVSIPAAITVFPGEIYQAPRSWATRSYHDLRYFHQVRNGGHFAAWEVPDIFTSELRAAFRDLRSSQGVTGK</sequence>
<dbReference type="NCBIfam" id="TIGR01409">
    <property type="entry name" value="TAT_signal_seq"/>
    <property type="match status" value="1"/>
</dbReference>
<dbReference type="RefSeq" id="WP_158917485.1">
    <property type="nucleotide sequence ID" value="NZ_CP047020.1"/>
</dbReference>
<name>A0A6I6N2M2_9ACTN</name>
<dbReference type="InterPro" id="IPR006311">
    <property type="entry name" value="TAT_signal"/>
</dbReference>
<proteinExistence type="inferred from homology"/>
<comment type="similarity">
    <text evidence="1">Belongs to the peptidase S33 family.</text>
</comment>
<dbReference type="PANTHER" id="PTHR21661:SF35">
    <property type="entry name" value="EPOXIDE HYDROLASE"/>
    <property type="match status" value="1"/>
</dbReference>